<dbReference type="PANTHER" id="PTHR47151:SF2">
    <property type="entry name" value="AMINO ACID BINDING PROTEIN"/>
    <property type="match status" value="1"/>
</dbReference>
<keyword evidence="3" id="KW-0732">Signal</keyword>
<sequence length="366" mass="38283">MLGTGAMAQELVVKIGHVGPTSGQIAHLGKDNELGARLAIEELNAKGVTIGGKKAKFELLAEDDAGDPKQGTAAAQKLADSKVNGVVGHLNSGTSIPAAKIYSDAGIPQISPSATHPKFTRSGYKTTFRVVADDVHLGGTLGKYAVQQVKGKTIVVVDDRTAYGQGVGDEFIKGVKAAGGKVVAREFTTDKATDFTAILTTLKGKKPDVIFFGGMDAVAGPMLRQMKQLGISAKFMGGDGICTANLPKLAVDSLADDQVVCAEAGGVEGASKKTLEDFKTRFEAKFNTKVEIYAPYVYDAVNVMVAAMVKAGSAEPAKYLPVLAKTEGYKGVTGTISFDNKGDIKNGALTMYTYRGGKRAEIAVVR</sequence>
<dbReference type="RefSeq" id="WP_394462848.1">
    <property type="nucleotide sequence ID" value="NZ_JBIGHZ010000005.1"/>
</dbReference>
<feature type="domain" description="Leucine-binding protein" evidence="5">
    <location>
        <begin position="13"/>
        <end position="355"/>
    </location>
</feature>
<keyword evidence="7" id="KW-1185">Reference proteome</keyword>
<comment type="caution">
    <text evidence="6">The sequence shown here is derived from an EMBL/GenBank/DDBJ whole genome shotgun (WGS) entry which is preliminary data.</text>
</comment>
<name>A0ABW7FXT2_9BURK</name>
<evidence type="ECO:0000256" key="1">
    <source>
        <dbReference type="ARBA" id="ARBA00010062"/>
    </source>
</evidence>
<accession>A0ABW7FXT2</accession>
<gene>
    <name evidence="6" type="ORF">ACG0Z6_12925</name>
</gene>
<dbReference type="InterPro" id="IPR000709">
    <property type="entry name" value="Leu_Ile_Val-bd"/>
</dbReference>
<dbReference type="Proteomes" id="UP001606099">
    <property type="component" value="Unassembled WGS sequence"/>
</dbReference>
<dbReference type="InterPro" id="IPR028081">
    <property type="entry name" value="Leu-bd"/>
</dbReference>
<keyword evidence="2" id="KW-0813">Transport</keyword>
<evidence type="ECO:0000256" key="4">
    <source>
        <dbReference type="ARBA" id="ARBA00022970"/>
    </source>
</evidence>
<dbReference type="Gene3D" id="3.40.50.2300">
    <property type="match status" value="2"/>
</dbReference>
<organism evidence="6 7">
    <name type="scientific">Roseateles rivi</name>
    <dbReference type="NCBI Taxonomy" id="3299028"/>
    <lineage>
        <taxon>Bacteria</taxon>
        <taxon>Pseudomonadati</taxon>
        <taxon>Pseudomonadota</taxon>
        <taxon>Betaproteobacteria</taxon>
        <taxon>Burkholderiales</taxon>
        <taxon>Sphaerotilaceae</taxon>
        <taxon>Roseateles</taxon>
    </lineage>
</organism>
<dbReference type="Pfam" id="PF13458">
    <property type="entry name" value="Peripla_BP_6"/>
    <property type="match status" value="1"/>
</dbReference>
<evidence type="ECO:0000256" key="3">
    <source>
        <dbReference type="ARBA" id="ARBA00022729"/>
    </source>
</evidence>
<dbReference type="EMBL" id="JBIGHZ010000005">
    <property type="protein sequence ID" value="MFG6449135.1"/>
    <property type="molecule type" value="Genomic_DNA"/>
</dbReference>
<protein>
    <submittedName>
        <fullName evidence="6">Branched-chain amino acid ABC transporter substrate-binding protein</fullName>
    </submittedName>
</protein>
<reference evidence="6 7" key="1">
    <citation type="submission" date="2024-08" db="EMBL/GenBank/DDBJ databases">
        <authorList>
            <person name="Lu H."/>
        </authorList>
    </citation>
    <scope>NUCLEOTIDE SEQUENCE [LARGE SCALE GENOMIC DNA]</scope>
    <source>
        <strain evidence="6 7">BYS180W</strain>
    </source>
</reference>
<dbReference type="SUPFAM" id="SSF53822">
    <property type="entry name" value="Periplasmic binding protein-like I"/>
    <property type="match status" value="1"/>
</dbReference>
<evidence type="ECO:0000313" key="6">
    <source>
        <dbReference type="EMBL" id="MFG6449135.1"/>
    </source>
</evidence>
<keyword evidence="4" id="KW-0029">Amino-acid transport</keyword>
<dbReference type="PRINTS" id="PR00337">
    <property type="entry name" value="LEUILEVALBP"/>
</dbReference>
<evidence type="ECO:0000259" key="5">
    <source>
        <dbReference type="Pfam" id="PF13458"/>
    </source>
</evidence>
<evidence type="ECO:0000256" key="2">
    <source>
        <dbReference type="ARBA" id="ARBA00022448"/>
    </source>
</evidence>
<comment type="similarity">
    <text evidence="1">Belongs to the leucine-binding protein family.</text>
</comment>
<dbReference type="PANTHER" id="PTHR47151">
    <property type="entry name" value="LEU/ILE/VAL-BINDING ABC TRANSPORTER SUBUNIT"/>
    <property type="match status" value="1"/>
</dbReference>
<evidence type="ECO:0000313" key="7">
    <source>
        <dbReference type="Proteomes" id="UP001606099"/>
    </source>
</evidence>
<dbReference type="CDD" id="cd06342">
    <property type="entry name" value="PBP1_ABC_LIVBP-like"/>
    <property type="match status" value="1"/>
</dbReference>
<dbReference type="InterPro" id="IPR028082">
    <property type="entry name" value="Peripla_BP_I"/>
</dbReference>
<proteinExistence type="inferred from homology"/>